<evidence type="ECO:0000313" key="2">
    <source>
        <dbReference type="EMBL" id="GEU62332.1"/>
    </source>
</evidence>
<proteinExistence type="predicted"/>
<evidence type="ECO:0000256" key="1">
    <source>
        <dbReference type="SAM" id="MobiDB-lite"/>
    </source>
</evidence>
<dbReference type="EMBL" id="BKCJ010004655">
    <property type="protein sequence ID" value="GEU62332.1"/>
    <property type="molecule type" value="Genomic_DNA"/>
</dbReference>
<keyword evidence="2" id="KW-0808">Transferase</keyword>
<dbReference type="CDD" id="cd00303">
    <property type="entry name" value="retropepsin_like"/>
    <property type="match status" value="1"/>
</dbReference>
<keyword evidence="2" id="KW-0548">Nucleotidyltransferase</keyword>
<keyword evidence="2" id="KW-0695">RNA-directed DNA polymerase</keyword>
<feature type="compositionally biased region" description="Low complexity" evidence="1">
    <location>
        <begin position="261"/>
        <end position="279"/>
    </location>
</feature>
<organism evidence="2">
    <name type="scientific">Tanacetum cinerariifolium</name>
    <name type="common">Dalmatian daisy</name>
    <name type="synonym">Chrysanthemum cinerariifolium</name>
    <dbReference type="NCBI Taxonomy" id="118510"/>
    <lineage>
        <taxon>Eukaryota</taxon>
        <taxon>Viridiplantae</taxon>
        <taxon>Streptophyta</taxon>
        <taxon>Embryophyta</taxon>
        <taxon>Tracheophyta</taxon>
        <taxon>Spermatophyta</taxon>
        <taxon>Magnoliopsida</taxon>
        <taxon>eudicotyledons</taxon>
        <taxon>Gunneridae</taxon>
        <taxon>Pentapetalae</taxon>
        <taxon>asterids</taxon>
        <taxon>campanulids</taxon>
        <taxon>Asterales</taxon>
        <taxon>Asteraceae</taxon>
        <taxon>Asteroideae</taxon>
        <taxon>Anthemideae</taxon>
        <taxon>Anthemidinae</taxon>
        <taxon>Tanacetum</taxon>
    </lineage>
</organism>
<protein>
    <submittedName>
        <fullName evidence="2">Reverse transcriptase domain-containing protein</fullName>
    </submittedName>
</protein>
<feature type="region of interest" description="Disordered" evidence="1">
    <location>
        <begin position="261"/>
        <end position="288"/>
    </location>
</feature>
<dbReference type="GO" id="GO:0003964">
    <property type="term" value="F:RNA-directed DNA polymerase activity"/>
    <property type="evidence" value="ECO:0007669"/>
    <property type="project" value="UniProtKB-KW"/>
</dbReference>
<dbReference type="PANTHER" id="PTHR33067">
    <property type="entry name" value="RNA-DIRECTED DNA POLYMERASE-RELATED"/>
    <property type="match status" value="1"/>
</dbReference>
<dbReference type="InterPro" id="IPR021109">
    <property type="entry name" value="Peptidase_aspartic_dom_sf"/>
</dbReference>
<dbReference type="AlphaFoldDB" id="A0A6L2LPF6"/>
<name>A0A6L2LPF6_TANCI</name>
<sequence>MVLVTTPGQLTGYVAPLRIGSKGSGVGSDARANVGYFWNDKRHSTVGGSGPPHAGSNLQNPPVPDLRPMEELLQAPAEGIGKAIVVPPVLANQFELKIGLLNLVTAISFHGFGNDDPHSHIRSSLADSGESINLMPLLIYEKLRIRSLKPTRMTLELANRSVTYSLGIAEDVIVKVDKFNFLADFVIVDFEADLRVPIILGRPFLHTVKDLIDLYEEKLTLRIGNEELVFRAEHFSKNSPSREGHSVYSIDIIDSPCEEISNQNQQSSGSTTSHSDLSLPDYESFNSI</sequence>
<reference evidence="2" key="1">
    <citation type="journal article" date="2019" name="Sci. Rep.">
        <title>Draft genome of Tanacetum cinerariifolium, the natural source of mosquito coil.</title>
        <authorList>
            <person name="Yamashiro T."/>
            <person name="Shiraishi A."/>
            <person name="Satake H."/>
            <person name="Nakayama K."/>
        </authorList>
    </citation>
    <scope>NUCLEOTIDE SEQUENCE</scope>
</reference>
<gene>
    <name evidence="2" type="ORF">Tci_034310</name>
</gene>
<dbReference type="PANTHER" id="PTHR33067:SF35">
    <property type="entry name" value="ASPARTIC PEPTIDASE DDI1-TYPE DOMAIN-CONTAINING PROTEIN"/>
    <property type="match status" value="1"/>
</dbReference>
<comment type="caution">
    <text evidence="2">The sequence shown here is derived from an EMBL/GenBank/DDBJ whole genome shotgun (WGS) entry which is preliminary data.</text>
</comment>
<dbReference type="Gene3D" id="2.40.70.10">
    <property type="entry name" value="Acid Proteases"/>
    <property type="match status" value="1"/>
</dbReference>
<accession>A0A6L2LPF6</accession>